<sequence length="97" mass="10546">MPARKHGQRDKHDLLGGEAEIQGYSHRNGHDTNRGNAQADHACQYQQEEGKAGPGACQTRLASVLPGFVRGRCVLSTLHKKMVLQDSPGQLTGRCLV</sequence>
<organism evidence="2 3">
    <name type="scientific">Candidatus Accumulibacter affinis</name>
    <dbReference type="NCBI Taxonomy" id="2954384"/>
    <lineage>
        <taxon>Bacteria</taxon>
        <taxon>Pseudomonadati</taxon>
        <taxon>Pseudomonadota</taxon>
        <taxon>Betaproteobacteria</taxon>
        <taxon>Candidatus Accumulibacter</taxon>
    </lineage>
</organism>
<evidence type="ECO:0000313" key="2">
    <source>
        <dbReference type="EMBL" id="MBK7955829.1"/>
    </source>
</evidence>
<feature type="region of interest" description="Disordered" evidence="1">
    <location>
        <begin position="1"/>
        <end position="55"/>
    </location>
</feature>
<dbReference type="EMBL" id="JADJOT010000011">
    <property type="protein sequence ID" value="MBK7955829.1"/>
    <property type="molecule type" value="Genomic_DNA"/>
</dbReference>
<comment type="caution">
    <text evidence="2">The sequence shown here is derived from an EMBL/GenBank/DDBJ whole genome shotgun (WGS) entry which is preliminary data.</text>
</comment>
<protein>
    <submittedName>
        <fullName evidence="2">Uncharacterized protein</fullName>
    </submittedName>
</protein>
<reference evidence="2 3" key="1">
    <citation type="submission" date="2020-10" db="EMBL/GenBank/DDBJ databases">
        <title>Connecting structure to function with the recovery of over 1000 high-quality activated sludge metagenome-assembled genomes encoding full-length rRNA genes using long-read sequencing.</title>
        <authorList>
            <person name="Singleton C.M."/>
            <person name="Petriglieri F."/>
            <person name="Kristensen J.M."/>
            <person name="Kirkegaard R.H."/>
            <person name="Michaelsen T.Y."/>
            <person name="Andersen M.H."/>
            <person name="Karst S.M."/>
            <person name="Dueholm M.S."/>
            <person name="Nielsen P.H."/>
            <person name="Albertsen M."/>
        </authorList>
    </citation>
    <scope>NUCLEOTIDE SEQUENCE [LARGE SCALE GENOMIC DNA]</scope>
    <source>
        <strain evidence="2">Fred_18-Q3-R57-64_BAT3C.720</strain>
    </source>
</reference>
<name>A0A935W630_9PROT</name>
<dbReference type="Proteomes" id="UP000706151">
    <property type="component" value="Unassembled WGS sequence"/>
</dbReference>
<dbReference type="AlphaFoldDB" id="A0A935W630"/>
<evidence type="ECO:0000313" key="3">
    <source>
        <dbReference type="Proteomes" id="UP000706151"/>
    </source>
</evidence>
<evidence type="ECO:0000256" key="1">
    <source>
        <dbReference type="SAM" id="MobiDB-lite"/>
    </source>
</evidence>
<gene>
    <name evidence="2" type="ORF">IPK02_18885</name>
</gene>
<proteinExistence type="predicted"/>
<accession>A0A935W630</accession>